<organism evidence="3 4">
    <name type="scientific">Streptomyces violaceoruber</name>
    <dbReference type="NCBI Taxonomy" id="1935"/>
    <lineage>
        <taxon>Bacteria</taxon>
        <taxon>Bacillati</taxon>
        <taxon>Actinomycetota</taxon>
        <taxon>Actinomycetes</taxon>
        <taxon>Kitasatosporales</taxon>
        <taxon>Streptomycetaceae</taxon>
        <taxon>Streptomyces</taxon>
        <taxon>Streptomyces violaceoruber group</taxon>
    </lineage>
</organism>
<evidence type="ECO:0000259" key="2">
    <source>
        <dbReference type="Pfam" id="PF00248"/>
    </source>
</evidence>
<dbReference type="EMBL" id="CP020570">
    <property type="protein sequence ID" value="ARF63868.1"/>
    <property type="molecule type" value="Genomic_DNA"/>
</dbReference>
<sequence length="375" mass="40204">MTRRQDTAAAPGPTRARLGRTPLMVSRLCLGTVNFGGRVDEPEAHRLMDHGLHGGIDFIDTANIYGWRVHKGYTEELIGRWFGKTPTRRDDVVLATKVGNPMDDAPEGGGLSAKAVVAACEASLRRLRTDRIDLYQLHRSDREADWAELWDAMDLLVRQGKVRYVGSSNFAGWDIATVQHAASAHRARSAPPAPDEDRSTVGAAPRTAPPAPSHDDAFPSLALASEQCVYNLFVRHAELEVIPAARAHGMAVLPWSPLHGGLLGGAVRKAAAGTAVKSAQGRARTALADPGVRRNVEEYERFCADIGRDPAEVGLAWVTARPGVTSTVIGPRTPEQLDGALRALASPLSEAETARLDALFPPIGRGGPAPDAWIT</sequence>
<protein>
    <submittedName>
        <fullName evidence="3">Aldo/keto reductase</fullName>
    </submittedName>
</protein>
<evidence type="ECO:0000256" key="1">
    <source>
        <dbReference type="SAM" id="MobiDB-lite"/>
    </source>
</evidence>
<dbReference type="GO" id="GO:0005829">
    <property type="term" value="C:cytosol"/>
    <property type="evidence" value="ECO:0007669"/>
    <property type="project" value="TreeGrafter"/>
</dbReference>
<proteinExistence type="predicted"/>
<dbReference type="OrthoDB" id="9768793at2"/>
<feature type="domain" description="NADP-dependent oxidoreductase" evidence="2">
    <location>
        <begin position="222"/>
        <end position="359"/>
    </location>
</feature>
<dbReference type="STRING" id="1935.B1H20_22655"/>
<dbReference type="KEGG" id="svu:B1H20_22655"/>
<evidence type="ECO:0000313" key="4">
    <source>
        <dbReference type="Proteomes" id="UP000192445"/>
    </source>
</evidence>
<accession>A0A1V0UFZ0</accession>
<dbReference type="SUPFAM" id="SSF51430">
    <property type="entry name" value="NAD(P)-linked oxidoreductase"/>
    <property type="match status" value="1"/>
</dbReference>
<feature type="domain" description="NADP-dependent oxidoreductase" evidence="2">
    <location>
        <begin position="27"/>
        <end position="178"/>
    </location>
</feature>
<dbReference type="AlphaFoldDB" id="A0A1V0UFZ0"/>
<dbReference type="Pfam" id="PF00248">
    <property type="entry name" value="Aldo_ket_red"/>
    <property type="match status" value="2"/>
</dbReference>
<dbReference type="InterPro" id="IPR050523">
    <property type="entry name" value="AKR_Detox_Biosynth"/>
</dbReference>
<dbReference type="Proteomes" id="UP000192445">
    <property type="component" value="Chromosome"/>
</dbReference>
<dbReference type="InterPro" id="IPR036812">
    <property type="entry name" value="NAD(P)_OxRdtase_dom_sf"/>
</dbReference>
<dbReference type="PANTHER" id="PTHR43364">
    <property type="entry name" value="NADH-SPECIFIC METHYLGLYOXAL REDUCTASE-RELATED"/>
    <property type="match status" value="1"/>
</dbReference>
<feature type="region of interest" description="Disordered" evidence="1">
    <location>
        <begin position="184"/>
        <end position="217"/>
    </location>
</feature>
<dbReference type="RefSeq" id="WP_083193181.1">
    <property type="nucleotide sequence ID" value="NZ_CP020570.1"/>
</dbReference>
<dbReference type="InterPro" id="IPR023210">
    <property type="entry name" value="NADP_OxRdtase_dom"/>
</dbReference>
<evidence type="ECO:0000313" key="3">
    <source>
        <dbReference type="EMBL" id="ARF63868.1"/>
    </source>
</evidence>
<reference evidence="3 4" key="1">
    <citation type="submission" date="2017-03" db="EMBL/GenBank/DDBJ databases">
        <title>Complete Genome Sequence of a natural compounds producer, Streptomyces violaceus S21.</title>
        <authorList>
            <person name="Zhong C."/>
            <person name="Zhao Z."/>
            <person name="Fu J."/>
            <person name="Zong G."/>
            <person name="Qin R."/>
            <person name="Cao G."/>
        </authorList>
    </citation>
    <scope>NUCLEOTIDE SEQUENCE [LARGE SCALE GENOMIC DNA]</scope>
    <source>
        <strain evidence="3 4">S21</strain>
    </source>
</reference>
<name>A0A1V0UFZ0_STRVN</name>
<dbReference type="Gene3D" id="3.20.20.100">
    <property type="entry name" value="NADP-dependent oxidoreductase domain"/>
    <property type="match status" value="1"/>
</dbReference>
<gene>
    <name evidence="3" type="ORF">B1H20_22655</name>
</gene>
<dbReference type="PANTHER" id="PTHR43364:SF5">
    <property type="entry name" value="REDUCTASE"/>
    <property type="match status" value="1"/>
</dbReference>